<comment type="caution">
    <text evidence="1">The sequence shown here is derived from an EMBL/GenBank/DDBJ whole genome shotgun (WGS) entry which is preliminary data.</text>
</comment>
<organism evidence="1 2">
    <name type="scientific">Cinchona calisaya</name>
    <dbReference type="NCBI Taxonomy" id="153742"/>
    <lineage>
        <taxon>Eukaryota</taxon>
        <taxon>Viridiplantae</taxon>
        <taxon>Streptophyta</taxon>
        <taxon>Embryophyta</taxon>
        <taxon>Tracheophyta</taxon>
        <taxon>Spermatophyta</taxon>
        <taxon>Magnoliopsida</taxon>
        <taxon>eudicotyledons</taxon>
        <taxon>Gunneridae</taxon>
        <taxon>Pentapetalae</taxon>
        <taxon>asterids</taxon>
        <taxon>lamiids</taxon>
        <taxon>Gentianales</taxon>
        <taxon>Rubiaceae</taxon>
        <taxon>Cinchonoideae</taxon>
        <taxon>Cinchoneae</taxon>
        <taxon>Cinchona</taxon>
    </lineage>
</organism>
<protein>
    <submittedName>
        <fullName evidence="1">Uncharacterized protein</fullName>
    </submittedName>
</protein>
<keyword evidence="2" id="KW-1185">Reference proteome</keyword>
<dbReference type="Proteomes" id="UP001630127">
    <property type="component" value="Unassembled WGS sequence"/>
</dbReference>
<evidence type="ECO:0000313" key="1">
    <source>
        <dbReference type="EMBL" id="KAL3515898.1"/>
    </source>
</evidence>
<reference evidence="1 2" key="1">
    <citation type="submission" date="2024-11" db="EMBL/GenBank/DDBJ databases">
        <title>A near-complete genome assembly of Cinchona calisaya.</title>
        <authorList>
            <person name="Lian D.C."/>
            <person name="Zhao X.W."/>
            <person name="Wei L."/>
        </authorList>
    </citation>
    <scope>NUCLEOTIDE SEQUENCE [LARGE SCALE GENOMIC DNA]</scope>
    <source>
        <tissue evidence="1">Nenye</tissue>
    </source>
</reference>
<name>A0ABD2ZDT6_9GENT</name>
<gene>
    <name evidence="1" type="ORF">ACH5RR_022800</name>
</gene>
<dbReference type="AlphaFoldDB" id="A0ABD2ZDT6"/>
<proteinExistence type="predicted"/>
<sequence>MKGLGDFAPGNWQLREEEMGCGWKERGKEVGDFDWPSLDLVASNGSWKLRKEKIETREGYLKERKGSSSDTVEAVNDY</sequence>
<evidence type="ECO:0000313" key="2">
    <source>
        <dbReference type="Proteomes" id="UP001630127"/>
    </source>
</evidence>
<accession>A0ABD2ZDT6</accession>
<dbReference type="EMBL" id="JBJUIK010000010">
    <property type="protein sequence ID" value="KAL3515898.1"/>
    <property type="molecule type" value="Genomic_DNA"/>
</dbReference>